<feature type="compositionally biased region" description="Polar residues" evidence="5">
    <location>
        <begin position="776"/>
        <end position="795"/>
    </location>
</feature>
<dbReference type="PANTHER" id="PTHR24098">
    <property type="entry name" value="OUTER SEGMENT 5"/>
    <property type="match status" value="1"/>
</dbReference>
<dbReference type="Pfam" id="PF23335">
    <property type="entry name" value="Beta-prop_IFT80_2nd"/>
    <property type="match status" value="1"/>
</dbReference>
<dbReference type="Pfam" id="PF23387">
    <property type="entry name" value="TPR_IFT80_172"/>
    <property type="match status" value="1"/>
</dbReference>
<feature type="compositionally biased region" description="Polar residues" evidence="5">
    <location>
        <begin position="805"/>
        <end position="820"/>
    </location>
</feature>
<dbReference type="SUPFAM" id="SSF50998">
    <property type="entry name" value="Quinoprotein alcohol dehydrogenase-like"/>
    <property type="match status" value="1"/>
</dbReference>
<dbReference type="PROSITE" id="PS50082">
    <property type="entry name" value="WD_REPEATS_2"/>
    <property type="match status" value="2"/>
</dbReference>
<evidence type="ECO:0008006" key="10">
    <source>
        <dbReference type="Google" id="ProtNLM"/>
    </source>
</evidence>
<dbReference type="Proteomes" id="UP001642540">
    <property type="component" value="Unassembled WGS sequence"/>
</dbReference>
<evidence type="ECO:0000256" key="5">
    <source>
        <dbReference type="SAM" id="MobiDB-lite"/>
    </source>
</evidence>
<dbReference type="PROSITE" id="PS50294">
    <property type="entry name" value="WD_REPEATS_REGION"/>
    <property type="match status" value="1"/>
</dbReference>
<proteinExistence type="predicted"/>
<dbReference type="InterPro" id="IPR056157">
    <property type="entry name" value="TPR_IFT80_172_dom"/>
</dbReference>
<feature type="repeat" description="WD" evidence="4">
    <location>
        <begin position="104"/>
        <end position="136"/>
    </location>
</feature>
<evidence type="ECO:0000256" key="2">
    <source>
        <dbReference type="ARBA" id="ARBA00023069"/>
    </source>
</evidence>
<accession>A0ABP1PS35</accession>
<dbReference type="Pfam" id="PF00400">
    <property type="entry name" value="WD40"/>
    <property type="match status" value="2"/>
</dbReference>
<organism evidence="8 9">
    <name type="scientific">Orchesella dallaii</name>
    <dbReference type="NCBI Taxonomy" id="48710"/>
    <lineage>
        <taxon>Eukaryota</taxon>
        <taxon>Metazoa</taxon>
        <taxon>Ecdysozoa</taxon>
        <taxon>Arthropoda</taxon>
        <taxon>Hexapoda</taxon>
        <taxon>Collembola</taxon>
        <taxon>Entomobryomorpha</taxon>
        <taxon>Entomobryoidea</taxon>
        <taxon>Orchesellidae</taxon>
        <taxon>Orchesellinae</taxon>
        <taxon>Orchesella</taxon>
    </lineage>
</organism>
<feature type="compositionally biased region" description="Acidic residues" evidence="5">
    <location>
        <begin position="841"/>
        <end position="853"/>
    </location>
</feature>
<dbReference type="InterPro" id="IPR015943">
    <property type="entry name" value="WD40/YVTN_repeat-like_dom_sf"/>
</dbReference>
<evidence type="ECO:0000256" key="1">
    <source>
        <dbReference type="ARBA" id="ARBA00004138"/>
    </source>
</evidence>
<keyword evidence="2" id="KW-0969">Cilium</keyword>
<feature type="domain" description="IFT80 second beta-propeller" evidence="6">
    <location>
        <begin position="304"/>
        <end position="587"/>
    </location>
</feature>
<feature type="compositionally biased region" description="Basic residues" evidence="5">
    <location>
        <begin position="753"/>
        <end position="765"/>
    </location>
</feature>
<evidence type="ECO:0000313" key="8">
    <source>
        <dbReference type="EMBL" id="CAL8075240.1"/>
    </source>
</evidence>
<evidence type="ECO:0000313" key="9">
    <source>
        <dbReference type="Proteomes" id="UP001642540"/>
    </source>
</evidence>
<feature type="repeat" description="WD" evidence="4">
    <location>
        <begin position="188"/>
        <end position="220"/>
    </location>
</feature>
<evidence type="ECO:0000259" key="6">
    <source>
        <dbReference type="Pfam" id="PF23335"/>
    </source>
</evidence>
<dbReference type="PANTHER" id="PTHR24098:SF0">
    <property type="entry name" value="OUTER SEGMENT 5"/>
    <property type="match status" value="1"/>
</dbReference>
<dbReference type="InterPro" id="IPR011047">
    <property type="entry name" value="Quinoprotein_ADH-like_sf"/>
</dbReference>
<gene>
    <name evidence="8" type="ORF">ODALV1_LOCUS3113</name>
</gene>
<dbReference type="EMBL" id="CAXLJM020000007">
    <property type="protein sequence ID" value="CAL8075240.1"/>
    <property type="molecule type" value="Genomic_DNA"/>
</dbReference>
<feature type="region of interest" description="Disordered" evidence="5">
    <location>
        <begin position="753"/>
        <end position="853"/>
    </location>
</feature>
<evidence type="ECO:0000259" key="7">
    <source>
        <dbReference type="Pfam" id="PF23387"/>
    </source>
</evidence>
<reference evidence="8 9" key="1">
    <citation type="submission" date="2024-08" db="EMBL/GenBank/DDBJ databases">
        <authorList>
            <person name="Cucini C."/>
            <person name="Frati F."/>
        </authorList>
    </citation>
    <scope>NUCLEOTIDE SEQUENCE [LARGE SCALE GENOMIC DNA]</scope>
</reference>
<comment type="subcellular location">
    <subcellularLocation>
        <location evidence="1">Cell projection</location>
        <location evidence="1">Cilium</location>
    </subcellularLocation>
</comment>
<evidence type="ECO:0000256" key="4">
    <source>
        <dbReference type="PROSITE-ProRule" id="PRU00221"/>
    </source>
</evidence>
<sequence length="853" mass="94342">MKLKFTLDPKPRHLDVATGVSWSSSDTIYSAGDDHQILAWNLGKNETVRITDLGQEVFPTGISWPPKANTGPSTGRKGGDLLLITAADGYFHLLGRGGRVEKSVQGHKGAILSGCWNSDGSEIVTAGEDGCVKVWSRIGMLRTTLNQCPEPVYAAVWSPDGQAVVHTAGQSIVIKPIQSGPKKQVIRWKAHDGVILCLASSSTSGLFVSGAEDCRYKVWDPTGKPIYSSGVHIHPITSVNWAPAGDLFAVGSFNTIRLCDRYGWSHFLDKPKVGSVYNISWSADGTQFAGAGATGHVFLASVIERKVSWTTYEATLASRRTVTVAEFTNNTEDRLDFRDRVVKMAFDYGYLICITVTQLYLYNVSNVNTPTICELRENNAVSLILQSPNNFVLCGGVTVSVWGYDGRPMSNIRWPGMKLEFLSRDAATMSGETIAFIDQTDGRIIRMFDPGSGKQEQEIKIKHGAKIIALSREEYPGSTDRTLAILDKNNDLSIMVVKKYGSPSERKLLATMISTIMWHREAPMLACIRDGMLRIYYYPHILYIDTTLLDFTWEDRETISDLGRAPEILAFDSNRISIRKADGVLVVGTGAAFMSHIHRHANIGKFSEAKRICNYVNSKFAWGVTAGLAALKQELSIAEKCYSELGLYDKVLFIQDIKANSQDEPTRRSLLSILSGNMQDAENILLQNGRFQHAVELNMTCCNWERALELALQHNVLVESVLKGRKEYLADLKNQSEKIQLFIDTEKKLGTSTKKKTKAVAKKREKSAPSIESEEFNTSGSGDFSLQPNPMSLTSKVGKEPDSISGITEETNEDQQQTMESFALSRPPLKTASDKGGQNTAEEEKELEVDDFY</sequence>
<keyword evidence="4" id="KW-0853">WD repeat</keyword>
<evidence type="ECO:0000256" key="3">
    <source>
        <dbReference type="ARBA" id="ARBA00023273"/>
    </source>
</evidence>
<protein>
    <recommendedName>
        <fullName evidence="10">Intraflagellar transport protein 80</fullName>
    </recommendedName>
</protein>
<name>A0ABP1PS35_9HEXA</name>
<dbReference type="InterPro" id="IPR001680">
    <property type="entry name" value="WD40_rpt"/>
</dbReference>
<dbReference type="SMART" id="SM00320">
    <property type="entry name" value="WD40"/>
    <property type="match status" value="5"/>
</dbReference>
<dbReference type="SUPFAM" id="SSF50978">
    <property type="entry name" value="WD40 repeat-like"/>
    <property type="match status" value="1"/>
</dbReference>
<dbReference type="Gene3D" id="1.25.40.470">
    <property type="match status" value="1"/>
</dbReference>
<feature type="domain" description="IFT80/172/WDR35 TPR" evidence="7">
    <location>
        <begin position="622"/>
        <end position="766"/>
    </location>
</feature>
<dbReference type="InterPro" id="IPR036322">
    <property type="entry name" value="WD40_repeat_dom_sf"/>
</dbReference>
<dbReference type="Gene3D" id="2.130.10.10">
    <property type="entry name" value="YVTN repeat-like/Quinoprotein amine dehydrogenase"/>
    <property type="match status" value="2"/>
</dbReference>
<comment type="caution">
    <text evidence="8">The sequence shown here is derived from an EMBL/GenBank/DDBJ whole genome shotgun (WGS) entry which is preliminary data.</text>
</comment>
<dbReference type="InterPro" id="IPR056456">
    <property type="entry name" value="Beta-prop_IFT80_2nd"/>
</dbReference>
<keyword evidence="9" id="KW-1185">Reference proteome</keyword>
<keyword evidence="3" id="KW-0966">Cell projection</keyword>